<reference evidence="1 2" key="1">
    <citation type="submission" date="2015-10" db="EMBL/GenBank/DDBJ databases">
        <title>Draft genome sequence of Streptomyces yokosukanensis DSM 40224, type strain for the species Streptomyces yokosukanensis.</title>
        <authorList>
            <person name="Ruckert C."/>
            <person name="Winkler A."/>
            <person name="Kalinowski J."/>
            <person name="Kampfer P."/>
            <person name="Glaeser S."/>
        </authorList>
    </citation>
    <scope>NUCLEOTIDE SEQUENCE [LARGE SCALE GENOMIC DNA]</scope>
    <source>
        <strain evidence="1 2">DSM 40224</strain>
    </source>
</reference>
<comment type="caution">
    <text evidence="1">The sequence shown here is derived from an EMBL/GenBank/DDBJ whole genome shotgun (WGS) entry which is preliminary data.</text>
</comment>
<sequence>MTRCGRRIEVRRLRLGPADRPVSRIALNVGEDQGGEPGVWAALTPDEALGLARLLLEQAGQAEQCADVRSRDGAR</sequence>
<name>A0A101P7I3_9ACTN</name>
<dbReference type="AlphaFoldDB" id="A0A101P7I3"/>
<dbReference type="OrthoDB" id="3855665at2"/>
<protein>
    <submittedName>
        <fullName evidence="1">Uncharacterized protein</fullName>
    </submittedName>
</protein>
<accession>A0A101P7I3</accession>
<keyword evidence="2" id="KW-1185">Reference proteome</keyword>
<proteinExistence type="predicted"/>
<evidence type="ECO:0000313" key="2">
    <source>
        <dbReference type="Proteomes" id="UP000053127"/>
    </source>
</evidence>
<dbReference type="Proteomes" id="UP000053127">
    <property type="component" value="Unassembled WGS sequence"/>
</dbReference>
<organism evidence="1 2">
    <name type="scientific">Streptomyces yokosukanensis</name>
    <dbReference type="NCBI Taxonomy" id="67386"/>
    <lineage>
        <taxon>Bacteria</taxon>
        <taxon>Bacillati</taxon>
        <taxon>Actinomycetota</taxon>
        <taxon>Actinomycetes</taxon>
        <taxon>Kitasatosporales</taxon>
        <taxon>Streptomycetaceae</taxon>
        <taxon>Streptomyces</taxon>
    </lineage>
</organism>
<gene>
    <name evidence="1" type="ORF">AQI95_13770</name>
</gene>
<dbReference type="EMBL" id="LMWN01000018">
    <property type="protein sequence ID" value="KUN06317.1"/>
    <property type="molecule type" value="Genomic_DNA"/>
</dbReference>
<evidence type="ECO:0000313" key="1">
    <source>
        <dbReference type="EMBL" id="KUN06317.1"/>
    </source>
</evidence>